<dbReference type="EMBL" id="BLXT01005065">
    <property type="protein sequence ID" value="GFO19435.1"/>
    <property type="molecule type" value="Genomic_DNA"/>
</dbReference>
<comment type="caution">
    <text evidence="1">The sequence shown here is derived from an EMBL/GenBank/DDBJ whole genome shotgun (WGS) entry which is preliminary data.</text>
</comment>
<evidence type="ECO:0000313" key="1">
    <source>
        <dbReference type="EMBL" id="GFO19435.1"/>
    </source>
</evidence>
<protein>
    <submittedName>
        <fullName evidence="1">Uncharacterized protein</fullName>
    </submittedName>
</protein>
<accession>A0AAV4BFU5</accession>
<evidence type="ECO:0000313" key="2">
    <source>
        <dbReference type="Proteomes" id="UP000735302"/>
    </source>
</evidence>
<gene>
    <name evidence="1" type="ORF">PoB_004594000</name>
</gene>
<sequence>MEQLVEDYLRGREAVLDRRVKPGIILIPDSKENYCCVCSDVNSLVGASLDDILTKFQAVFGPTEIAKNLSLVVLFAAE</sequence>
<dbReference type="AlphaFoldDB" id="A0AAV4BFU5"/>
<proteinExistence type="predicted"/>
<dbReference type="Proteomes" id="UP000735302">
    <property type="component" value="Unassembled WGS sequence"/>
</dbReference>
<keyword evidence="2" id="KW-1185">Reference proteome</keyword>
<organism evidence="1 2">
    <name type="scientific">Plakobranchus ocellatus</name>
    <dbReference type="NCBI Taxonomy" id="259542"/>
    <lineage>
        <taxon>Eukaryota</taxon>
        <taxon>Metazoa</taxon>
        <taxon>Spiralia</taxon>
        <taxon>Lophotrochozoa</taxon>
        <taxon>Mollusca</taxon>
        <taxon>Gastropoda</taxon>
        <taxon>Heterobranchia</taxon>
        <taxon>Euthyneura</taxon>
        <taxon>Panpulmonata</taxon>
        <taxon>Sacoglossa</taxon>
        <taxon>Placobranchoidea</taxon>
        <taxon>Plakobranchidae</taxon>
        <taxon>Plakobranchus</taxon>
    </lineage>
</organism>
<reference evidence="1 2" key="1">
    <citation type="journal article" date="2021" name="Elife">
        <title>Chloroplast acquisition without the gene transfer in kleptoplastic sea slugs, Plakobranchus ocellatus.</title>
        <authorList>
            <person name="Maeda T."/>
            <person name="Takahashi S."/>
            <person name="Yoshida T."/>
            <person name="Shimamura S."/>
            <person name="Takaki Y."/>
            <person name="Nagai Y."/>
            <person name="Toyoda A."/>
            <person name="Suzuki Y."/>
            <person name="Arimoto A."/>
            <person name="Ishii H."/>
            <person name="Satoh N."/>
            <person name="Nishiyama T."/>
            <person name="Hasebe M."/>
            <person name="Maruyama T."/>
            <person name="Minagawa J."/>
            <person name="Obokata J."/>
            <person name="Shigenobu S."/>
        </authorList>
    </citation>
    <scope>NUCLEOTIDE SEQUENCE [LARGE SCALE GENOMIC DNA]</scope>
</reference>
<name>A0AAV4BFU5_9GAST</name>